<dbReference type="AlphaFoldDB" id="A0ABD1HAB8"/>
<sequence length="73" mass="8432">MALVRMMPVVQRAIGGELKVMALGILKAMITHKRAWRRLHLYPKKSAKKIKMTHSSFNFCNRSYAFESFFSNG</sequence>
<gene>
    <name evidence="1" type="ORF">AAHA92_14067</name>
</gene>
<proteinExistence type="predicted"/>
<protein>
    <submittedName>
        <fullName evidence="1">Uncharacterized protein</fullName>
    </submittedName>
</protein>
<organism evidence="1 2">
    <name type="scientific">Salvia divinorum</name>
    <name type="common">Maria pastora</name>
    <name type="synonym">Diviner's sage</name>
    <dbReference type="NCBI Taxonomy" id="28513"/>
    <lineage>
        <taxon>Eukaryota</taxon>
        <taxon>Viridiplantae</taxon>
        <taxon>Streptophyta</taxon>
        <taxon>Embryophyta</taxon>
        <taxon>Tracheophyta</taxon>
        <taxon>Spermatophyta</taxon>
        <taxon>Magnoliopsida</taxon>
        <taxon>eudicotyledons</taxon>
        <taxon>Gunneridae</taxon>
        <taxon>Pentapetalae</taxon>
        <taxon>asterids</taxon>
        <taxon>lamiids</taxon>
        <taxon>Lamiales</taxon>
        <taxon>Lamiaceae</taxon>
        <taxon>Nepetoideae</taxon>
        <taxon>Mentheae</taxon>
        <taxon>Salviinae</taxon>
        <taxon>Salvia</taxon>
        <taxon>Salvia subgen. Calosphace</taxon>
    </lineage>
</organism>
<evidence type="ECO:0000313" key="1">
    <source>
        <dbReference type="EMBL" id="KAL1553378.1"/>
    </source>
</evidence>
<dbReference type="Proteomes" id="UP001567538">
    <property type="component" value="Unassembled WGS sequence"/>
</dbReference>
<evidence type="ECO:0000313" key="2">
    <source>
        <dbReference type="Proteomes" id="UP001567538"/>
    </source>
</evidence>
<dbReference type="EMBL" id="JBEAFC010000006">
    <property type="protein sequence ID" value="KAL1553378.1"/>
    <property type="molecule type" value="Genomic_DNA"/>
</dbReference>
<reference evidence="1 2" key="1">
    <citation type="submission" date="2024-06" db="EMBL/GenBank/DDBJ databases">
        <title>A chromosome level genome sequence of Diviner's sage (Salvia divinorum).</title>
        <authorList>
            <person name="Ford S.A."/>
            <person name="Ro D.-K."/>
            <person name="Ness R.W."/>
            <person name="Phillips M.A."/>
        </authorList>
    </citation>
    <scope>NUCLEOTIDE SEQUENCE [LARGE SCALE GENOMIC DNA]</scope>
    <source>
        <strain evidence="1">SAF-2024a</strain>
        <tissue evidence="1">Leaf</tissue>
    </source>
</reference>
<comment type="caution">
    <text evidence="1">The sequence shown here is derived from an EMBL/GenBank/DDBJ whole genome shotgun (WGS) entry which is preliminary data.</text>
</comment>
<accession>A0ABD1HAB8</accession>
<keyword evidence="2" id="KW-1185">Reference proteome</keyword>
<name>A0ABD1HAB8_SALDI</name>